<feature type="zinc finger region" description="CR-type" evidence="10">
    <location>
        <begin position="144"/>
        <end position="223"/>
    </location>
</feature>
<evidence type="ECO:0000259" key="12">
    <source>
        <dbReference type="PROSITE" id="PS51188"/>
    </source>
</evidence>
<keyword evidence="4 9" id="KW-0677">Repeat</keyword>
<dbReference type="Pfam" id="PF01556">
    <property type="entry name" value="DnaJ_C"/>
    <property type="match status" value="1"/>
</dbReference>
<gene>
    <name evidence="9 13" type="primary">dnaJ</name>
    <name evidence="13" type="ORF">Q7A36_21125</name>
</gene>
<accession>A0ABT9E3W9</accession>
<evidence type="ECO:0000256" key="5">
    <source>
        <dbReference type="ARBA" id="ARBA00022771"/>
    </source>
</evidence>
<dbReference type="CDD" id="cd10719">
    <property type="entry name" value="DnaJ_zf"/>
    <property type="match status" value="1"/>
</dbReference>
<proteinExistence type="inferred from homology"/>
<evidence type="ECO:0000256" key="6">
    <source>
        <dbReference type="ARBA" id="ARBA00022833"/>
    </source>
</evidence>
<evidence type="ECO:0000256" key="9">
    <source>
        <dbReference type="HAMAP-Rule" id="MF_01152"/>
    </source>
</evidence>
<dbReference type="SUPFAM" id="SSF49493">
    <property type="entry name" value="HSP40/DnaJ peptide-binding domain"/>
    <property type="match status" value="2"/>
</dbReference>
<feature type="repeat" description="CXXCXGXG motif" evidence="9">
    <location>
        <begin position="157"/>
        <end position="164"/>
    </location>
</feature>
<sequence length="389" mass="41268">MAKRDYYEILGVSREATEDDLKKAYRKLAMKYHPDRNQGDKEAEAKFKDLNEAYDVLKDGEKRAAYDRFGHAAFEQGGGGPGGGNPFGAGGNPFGAGFEDIFEEMFGRFGGGGGGGRGGRRQASGRGADLRTMVEISLEEAFNGAKKTVRVPSSVACEACSGTGAEGGSAAATTCTTCQGAGKVRAQQGFFLIERTCPTCGGQGRVIKNPCKVCQGAGRVQRDRTLNVSIPAGVEDGTRIRLAGEGEAGLRGAPAGDLYVDVSIRAHPIFQRDGANIFVRVPLRMTQAALGGTVEVPSIDGGRARVTIPAGTQAGDQFRLRAKGFSVLRSAVRGDMFVQVSVETPQNLTPKQRELLEQFESEAASAGKHSPEAEGFFAKVKEFWDGLGR</sequence>
<keyword evidence="1 9" id="KW-0963">Cytoplasm</keyword>
<dbReference type="Gene3D" id="1.10.287.110">
    <property type="entry name" value="DnaJ domain"/>
    <property type="match status" value="1"/>
</dbReference>
<dbReference type="SMART" id="SM00271">
    <property type="entry name" value="DnaJ"/>
    <property type="match status" value="1"/>
</dbReference>
<evidence type="ECO:0000256" key="4">
    <source>
        <dbReference type="ARBA" id="ARBA00022737"/>
    </source>
</evidence>
<dbReference type="InterPro" id="IPR008971">
    <property type="entry name" value="HSP40/DnaJ_pept-bd"/>
</dbReference>
<dbReference type="PANTHER" id="PTHR43096:SF48">
    <property type="entry name" value="CHAPERONE PROTEIN DNAJ"/>
    <property type="match status" value="1"/>
</dbReference>
<feature type="repeat" description="CXXCXGXG motif" evidence="9">
    <location>
        <begin position="211"/>
        <end position="218"/>
    </location>
</feature>
<keyword evidence="6 9" id="KW-0862">Zinc</keyword>
<evidence type="ECO:0000256" key="8">
    <source>
        <dbReference type="ARBA" id="ARBA00023186"/>
    </source>
</evidence>
<dbReference type="CDD" id="cd10747">
    <property type="entry name" value="DnaJ_C"/>
    <property type="match status" value="1"/>
</dbReference>
<keyword evidence="2 9" id="KW-0235">DNA replication</keyword>
<keyword evidence="13" id="KW-0560">Oxidoreductase</keyword>
<feature type="binding site" evidence="9">
    <location>
        <position position="214"/>
    </location>
    <ligand>
        <name>Zn(2+)</name>
        <dbReference type="ChEBI" id="CHEBI:29105"/>
        <label>1</label>
    </ligand>
</feature>
<keyword evidence="3 9" id="KW-0479">Metal-binding</keyword>
<feature type="domain" description="J" evidence="11">
    <location>
        <begin position="5"/>
        <end position="70"/>
    </location>
</feature>
<dbReference type="SUPFAM" id="SSF57938">
    <property type="entry name" value="DnaJ/Hsp40 cysteine-rich domain"/>
    <property type="match status" value="1"/>
</dbReference>
<dbReference type="Proteomes" id="UP001243009">
    <property type="component" value="Unassembled WGS sequence"/>
</dbReference>
<keyword evidence="5 9" id="KW-0863">Zinc-finger</keyword>
<dbReference type="RefSeq" id="WP_305105727.1">
    <property type="nucleotide sequence ID" value="NZ_JAUTWS010000022.1"/>
</dbReference>
<dbReference type="InterPro" id="IPR001623">
    <property type="entry name" value="DnaJ_domain"/>
</dbReference>
<dbReference type="SUPFAM" id="SSF46565">
    <property type="entry name" value="Chaperone J-domain"/>
    <property type="match status" value="1"/>
</dbReference>
<dbReference type="GO" id="GO:0016491">
    <property type="term" value="F:oxidoreductase activity"/>
    <property type="evidence" value="ECO:0007669"/>
    <property type="project" value="UniProtKB-KW"/>
</dbReference>
<feature type="binding site" evidence="9">
    <location>
        <position position="211"/>
    </location>
    <ligand>
        <name>Zn(2+)</name>
        <dbReference type="ChEBI" id="CHEBI:29105"/>
        <label>1</label>
    </ligand>
</feature>
<evidence type="ECO:0000256" key="2">
    <source>
        <dbReference type="ARBA" id="ARBA00022705"/>
    </source>
</evidence>
<dbReference type="PRINTS" id="PR00625">
    <property type="entry name" value="JDOMAIN"/>
</dbReference>
<dbReference type="PROSITE" id="PS50076">
    <property type="entry name" value="DNAJ_2"/>
    <property type="match status" value="1"/>
</dbReference>
<feature type="repeat" description="CXXCXGXG motif" evidence="9">
    <location>
        <begin position="197"/>
        <end position="204"/>
    </location>
</feature>
<comment type="domain">
    <text evidence="9">The J domain is necessary and sufficient to stimulate DnaK ATPase activity. Zinc center 1 plays an important role in the autonomous, DnaK-independent chaperone activity of DnaJ. Zinc center 2 is essential for interaction with DnaK and for DnaJ activity.</text>
</comment>
<feature type="domain" description="CR-type" evidence="12">
    <location>
        <begin position="144"/>
        <end position="223"/>
    </location>
</feature>
<evidence type="ECO:0000313" key="14">
    <source>
        <dbReference type="Proteomes" id="UP001243009"/>
    </source>
</evidence>
<feature type="binding site" evidence="9">
    <location>
        <position position="160"/>
    </location>
    <ligand>
        <name>Zn(2+)</name>
        <dbReference type="ChEBI" id="CHEBI:29105"/>
        <label>1</label>
    </ligand>
</feature>
<dbReference type="EMBL" id="JAUTWS010000022">
    <property type="protein sequence ID" value="MDO9710867.1"/>
    <property type="molecule type" value="Genomic_DNA"/>
</dbReference>
<dbReference type="PROSITE" id="PS51188">
    <property type="entry name" value="ZF_CR"/>
    <property type="match status" value="1"/>
</dbReference>
<keyword evidence="14" id="KW-1185">Reference proteome</keyword>
<dbReference type="InterPro" id="IPR012724">
    <property type="entry name" value="DnaJ"/>
</dbReference>
<dbReference type="Gene3D" id="2.60.260.20">
    <property type="entry name" value="Urease metallochaperone UreE, N-terminal domain"/>
    <property type="match status" value="2"/>
</dbReference>
<evidence type="ECO:0000256" key="3">
    <source>
        <dbReference type="ARBA" id="ARBA00022723"/>
    </source>
</evidence>
<comment type="subunit">
    <text evidence="9">Homodimer.</text>
</comment>
<dbReference type="CDD" id="cd06257">
    <property type="entry name" value="DnaJ"/>
    <property type="match status" value="1"/>
</dbReference>
<dbReference type="Gene3D" id="2.10.230.10">
    <property type="entry name" value="Heat shock protein DnaJ, cysteine-rich domain"/>
    <property type="match status" value="1"/>
</dbReference>
<comment type="function">
    <text evidence="9">Participates actively in the response to hyperosmotic and heat shock by preventing the aggregation of stress-denatured proteins and by disaggregating proteins, also in an autonomous, DnaK-independent fashion. Unfolded proteins bind initially to DnaJ; upon interaction with the DnaJ-bound protein, DnaK hydrolyzes its bound ATP, resulting in the formation of a stable complex. GrpE releases ADP from DnaK; ATP binding to DnaK triggers the release of the substrate protein, thus completing the reaction cycle. Several rounds of ATP-dependent interactions between DnaJ, DnaK and GrpE are required for fully efficient folding. Also involved, together with DnaK and GrpE, in the DNA replication of plasmids through activation of initiation proteins.</text>
</comment>
<dbReference type="InterPro" id="IPR036869">
    <property type="entry name" value="J_dom_sf"/>
</dbReference>
<keyword evidence="7 9" id="KW-0346">Stress response</keyword>
<comment type="cofactor">
    <cofactor evidence="9">
        <name>Zn(2+)</name>
        <dbReference type="ChEBI" id="CHEBI:29105"/>
    </cofactor>
    <text evidence="9">Binds 2 Zn(2+) ions per monomer.</text>
</comment>
<dbReference type="HAMAP" id="MF_01152">
    <property type="entry name" value="DnaJ"/>
    <property type="match status" value="1"/>
</dbReference>
<evidence type="ECO:0000256" key="1">
    <source>
        <dbReference type="ARBA" id="ARBA00022490"/>
    </source>
</evidence>
<comment type="caution">
    <text evidence="13">The sequence shown here is derived from an EMBL/GenBank/DDBJ whole genome shotgun (WGS) entry which is preliminary data.</text>
</comment>
<protein>
    <recommendedName>
        <fullName evidence="9">Chaperone protein DnaJ</fullName>
    </recommendedName>
</protein>
<dbReference type="InterPro" id="IPR018253">
    <property type="entry name" value="DnaJ_domain_CS"/>
</dbReference>
<dbReference type="PANTHER" id="PTHR43096">
    <property type="entry name" value="DNAJ HOMOLOG 1, MITOCHONDRIAL-RELATED"/>
    <property type="match status" value="1"/>
</dbReference>
<dbReference type="Pfam" id="PF00684">
    <property type="entry name" value="DnaJ_CXXCXGXG"/>
    <property type="match status" value="1"/>
</dbReference>
<evidence type="ECO:0000259" key="11">
    <source>
        <dbReference type="PROSITE" id="PS50076"/>
    </source>
</evidence>
<dbReference type="InterPro" id="IPR002939">
    <property type="entry name" value="DnaJ_C"/>
</dbReference>
<dbReference type="InterPro" id="IPR036410">
    <property type="entry name" value="HSP_DnaJ_Cys-rich_dom_sf"/>
</dbReference>
<comment type="subcellular location">
    <subcellularLocation>
        <location evidence="9">Cytoplasm</location>
    </subcellularLocation>
</comment>
<feature type="binding site" evidence="9">
    <location>
        <position position="175"/>
    </location>
    <ligand>
        <name>Zn(2+)</name>
        <dbReference type="ChEBI" id="CHEBI:29105"/>
        <label>2</label>
    </ligand>
</feature>
<feature type="binding site" evidence="9">
    <location>
        <position position="197"/>
    </location>
    <ligand>
        <name>Zn(2+)</name>
        <dbReference type="ChEBI" id="CHEBI:29105"/>
        <label>2</label>
    </ligand>
</feature>
<dbReference type="Pfam" id="PF00226">
    <property type="entry name" value="DnaJ"/>
    <property type="match status" value="1"/>
</dbReference>
<feature type="binding site" evidence="9">
    <location>
        <position position="157"/>
    </location>
    <ligand>
        <name>Zn(2+)</name>
        <dbReference type="ChEBI" id="CHEBI:29105"/>
        <label>1</label>
    </ligand>
</feature>
<dbReference type="NCBIfam" id="NF008035">
    <property type="entry name" value="PRK10767.1"/>
    <property type="match status" value="1"/>
</dbReference>
<feature type="binding site" evidence="9">
    <location>
        <position position="200"/>
    </location>
    <ligand>
        <name>Zn(2+)</name>
        <dbReference type="ChEBI" id="CHEBI:29105"/>
        <label>2</label>
    </ligand>
</feature>
<dbReference type="PROSITE" id="PS00636">
    <property type="entry name" value="DNAJ_1"/>
    <property type="match status" value="1"/>
</dbReference>
<evidence type="ECO:0000313" key="13">
    <source>
        <dbReference type="EMBL" id="MDO9710867.1"/>
    </source>
</evidence>
<feature type="binding site" evidence="9">
    <location>
        <position position="178"/>
    </location>
    <ligand>
        <name>Zn(2+)</name>
        <dbReference type="ChEBI" id="CHEBI:29105"/>
        <label>2</label>
    </ligand>
</feature>
<organism evidence="13 14">
    <name type="scientific">Paracraurococcus lichenis</name>
    <dbReference type="NCBI Taxonomy" id="3064888"/>
    <lineage>
        <taxon>Bacteria</taxon>
        <taxon>Pseudomonadati</taxon>
        <taxon>Pseudomonadota</taxon>
        <taxon>Alphaproteobacteria</taxon>
        <taxon>Acetobacterales</taxon>
        <taxon>Roseomonadaceae</taxon>
        <taxon>Paracraurococcus</taxon>
    </lineage>
</organism>
<reference evidence="13 14" key="1">
    <citation type="submission" date="2023-08" db="EMBL/GenBank/DDBJ databases">
        <title>The draft genome sequence of Paracraurococcus sp. LOR1-02.</title>
        <authorList>
            <person name="Kingkaew E."/>
            <person name="Tanasupawat S."/>
        </authorList>
    </citation>
    <scope>NUCLEOTIDE SEQUENCE [LARGE SCALE GENOMIC DNA]</scope>
    <source>
        <strain evidence="13 14">LOR1-02</strain>
    </source>
</reference>
<name>A0ABT9E3W9_9PROT</name>
<dbReference type="NCBIfam" id="TIGR02349">
    <property type="entry name" value="DnaJ_bact"/>
    <property type="match status" value="1"/>
</dbReference>
<evidence type="ECO:0000256" key="10">
    <source>
        <dbReference type="PROSITE-ProRule" id="PRU00546"/>
    </source>
</evidence>
<evidence type="ECO:0000256" key="7">
    <source>
        <dbReference type="ARBA" id="ARBA00023016"/>
    </source>
</evidence>
<comment type="similarity">
    <text evidence="9">Belongs to the DnaJ family.</text>
</comment>
<dbReference type="InterPro" id="IPR001305">
    <property type="entry name" value="HSP_DnaJ_Cys-rich_dom"/>
</dbReference>
<feature type="repeat" description="CXXCXGXG motif" evidence="9">
    <location>
        <begin position="175"/>
        <end position="182"/>
    </location>
</feature>
<keyword evidence="8 9" id="KW-0143">Chaperone</keyword>